<proteinExistence type="predicted"/>
<dbReference type="GO" id="GO:0004812">
    <property type="term" value="F:aminoacyl-tRNA ligase activity"/>
    <property type="evidence" value="ECO:0007669"/>
    <property type="project" value="UniProtKB-KW"/>
</dbReference>
<reference evidence="2 3" key="1">
    <citation type="submission" date="2013-09" db="EMBL/GenBank/DDBJ databases">
        <title>Corchorus capsularis genome sequencing.</title>
        <authorList>
            <person name="Alam M."/>
            <person name="Haque M.S."/>
            <person name="Islam M.S."/>
            <person name="Emdad E.M."/>
            <person name="Islam M.M."/>
            <person name="Ahmed B."/>
            <person name="Halim A."/>
            <person name="Hossen Q.M.M."/>
            <person name="Hossain M.Z."/>
            <person name="Ahmed R."/>
            <person name="Khan M.M."/>
            <person name="Islam R."/>
            <person name="Rashid M.M."/>
            <person name="Khan S.A."/>
            <person name="Rahman M.S."/>
            <person name="Alam M."/>
        </authorList>
    </citation>
    <scope>NUCLEOTIDE SEQUENCE [LARGE SCALE GENOMIC DNA]</scope>
    <source>
        <strain evidence="3">cv. CVL-1</strain>
        <tissue evidence="2">Whole seedling</tissue>
    </source>
</reference>
<organism evidence="2 3">
    <name type="scientific">Corchorus capsularis</name>
    <name type="common">Jute</name>
    <dbReference type="NCBI Taxonomy" id="210143"/>
    <lineage>
        <taxon>Eukaryota</taxon>
        <taxon>Viridiplantae</taxon>
        <taxon>Streptophyta</taxon>
        <taxon>Embryophyta</taxon>
        <taxon>Tracheophyta</taxon>
        <taxon>Spermatophyta</taxon>
        <taxon>Magnoliopsida</taxon>
        <taxon>eudicotyledons</taxon>
        <taxon>Gunneridae</taxon>
        <taxon>Pentapetalae</taxon>
        <taxon>rosids</taxon>
        <taxon>malvids</taxon>
        <taxon>Malvales</taxon>
        <taxon>Malvaceae</taxon>
        <taxon>Grewioideae</taxon>
        <taxon>Apeibeae</taxon>
        <taxon>Corchorus</taxon>
    </lineage>
</organism>
<evidence type="ECO:0000313" key="3">
    <source>
        <dbReference type="Proteomes" id="UP000188268"/>
    </source>
</evidence>
<sequence>MVRKLHQVHVWMRMARRFGITTPNRAGPVFRSRVMVTTGQFPSTYQQVFDDANLTPFQGNSSYISIVSNPLEGSSVEIGGQEEEKFQDLEEQEDGLDLRLKL</sequence>
<gene>
    <name evidence="2" type="ORF">CCACVL1_09222</name>
</gene>
<comment type="caution">
    <text evidence="2">The sequence shown here is derived from an EMBL/GenBank/DDBJ whole genome shotgun (WGS) entry which is preliminary data.</text>
</comment>
<dbReference type="EMBL" id="AWWV01009279">
    <property type="protein sequence ID" value="OMO87167.1"/>
    <property type="molecule type" value="Genomic_DNA"/>
</dbReference>
<name>A0A1R3IX50_COCAP</name>
<dbReference type="Proteomes" id="UP000188268">
    <property type="component" value="Unassembled WGS sequence"/>
</dbReference>
<keyword evidence="3" id="KW-1185">Reference proteome</keyword>
<dbReference type="AlphaFoldDB" id="A0A1R3IX50"/>
<evidence type="ECO:0000313" key="2">
    <source>
        <dbReference type="EMBL" id="OMO87167.1"/>
    </source>
</evidence>
<protein>
    <submittedName>
        <fullName evidence="2">Seryl-tRNA synthetase</fullName>
    </submittedName>
</protein>
<feature type="region of interest" description="Disordered" evidence="1">
    <location>
        <begin position="83"/>
        <end position="102"/>
    </location>
</feature>
<keyword evidence="2" id="KW-0030">Aminoacyl-tRNA synthetase</keyword>
<dbReference type="Gramene" id="OMO87167">
    <property type="protein sequence ID" value="OMO87167"/>
    <property type="gene ID" value="CCACVL1_09222"/>
</dbReference>
<accession>A0A1R3IX50</accession>
<evidence type="ECO:0000256" key="1">
    <source>
        <dbReference type="SAM" id="MobiDB-lite"/>
    </source>
</evidence>
<keyword evidence="2" id="KW-0436">Ligase</keyword>